<dbReference type="Gene3D" id="3.40.630.10">
    <property type="entry name" value="Zn peptidases"/>
    <property type="match status" value="1"/>
</dbReference>
<dbReference type="InterPro" id="IPR013320">
    <property type="entry name" value="ConA-like_dom_sf"/>
</dbReference>
<keyword evidence="6" id="KW-0732">Signal</keyword>
<dbReference type="PROSITE" id="PS52035">
    <property type="entry name" value="PEPTIDASE_M14"/>
    <property type="match status" value="1"/>
</dbReference>
<dbReference type="PRINTS" id="PR00765">
    <property type="entry name" value="CRBOXYPTASEA"/>
</dbReference>
<evidence type="ECO:0000256" key="6">
    <source>
        <dbReference type="SAM" id="SignalP"/>
    </source>
</evidence>
<evidence type="ECO:0000313" key="8">
    <source>
        <dbReference type="EMBL" id="ETV81408.1"/>
    </source>
</evidence>
<feature type="domain" description="Peptidase M14" evidence="7">
    <location>
        <begin position="307"/>
        <end position="617"/>
    </location>
</feature>
<dbReference type="EMBL" id="KI913124">
    <property type="protein sequence ID" value="ETV81408.1"/>
    <property type="molecule type" value="Genomic_DNA"/>
</dbReference>
<feature type="region of interest" description="Disordered" evidence="4">
    <location>
        <begin position="851"/>
        <end position="948"/>
    </location>
</feature>
<name>W4GR93_APHAT</name>
<reference evidence="8" key="1">
    <citation type="submission" date="2013-12" db="EMBL/GenBank/DDBJ databases">
        <title>The Genome Sequence of Aphanomyces astaci APO3.</title>
        <authorList>
            <consortium name="The Broad Institute Genomics Platform"/>
            <person name="Russ C."/>
            <person name="Tyler B."/>
            <person name="van West P."/>
            <person name="Dieguez-Uribeondo J."/>
            <person name="Young S.K."/>
            <person name="Zeng Q."/>
            <person name="Gargeya S."/>
            <person name="Fitzgerald M."/>
            <person name="Abouelleil A."/>
            <person name="Alvarado L."/>
            <person name="Chapman S.B."/>
            <person name="Gainer-Dewar J."/>
            <person name="Goldberg J."/>
            <person name="Griggs A."/>
            <person name="Gujja S."/>
            <person name="Hansen M."/>
            <person name="Howarth C."/>
            <person name="Imamovic A."/>
            <person name="Ireland A."/>
            <person name="Larimer J."/>
            <person name="McCowan C."/>
            <person name="Murphy C."/>
            <person name="Pearson M."/>
            <person name="Poon T.W."/>
            <person name="Priest M."/>
            <person name="Roberts A."/>
            <person name="Saif S."/>
            <person name="Shea T."/>
            <person name="Sykes S."/>
            <person name="Wortman J."/>
            <person name="Nusbaum C."/>
            <person name="Birren B."/>
        </authorList>
    </citation>
    <scope>NUCLEOTIDE SEQUENCE [LARGE SCALE GENOMIC DNA]</scope>
    <source>
        <strain evidence="8">APO3</strain>
    </source>
</reference>
<dbReference type="VEuPathDB" id="FungiDB:H257_05939"/>
<dbReference type="GO" id="GO:0004181">
    <property type="term" value="F:metallocarboxypeptidase activity"/>
    <property type="evidence" value="ECO:0007669"/>
    <property type="project" value="InterPro"/>
</dbReference>
<dbReference type="Gene3D" id="2.60.120.200">
    <property type="match status" value="1"/>
</dbReference>
<gene>
    <name evidence="8" type="ORF">H257_05939</name>
</gene>
<keyword evidence="5" id="KW-0812">Transmembrane</keyword>
<keyword evidence="5" id="KW-1133">Transmembrane helix</keyword>
<dbReference type="GO" id="GO:0008270">
    <property type="term" value="F:zinc ion binding"/>
    <property type="evidence" value="ECO:0007669"/>
    <property type="project" value="InterPro"/>
</dbReference>
<evidence type="ECO:0000256" key="1">
    <source>
        <dbReference type="ARBA" id="ARBA00001947"/>
    </source>
</evidence>
<dbReference type="PANTHER" id="PTHR11705">
    <property type="entry name" value="PROTEASE FAMILY M14 CARBOXYPEPTIDASE A,B"/>
    <property type="match status" value="1"/>
</dbReference>
<feature type="signal peptide" evidence="6">
    <location>
        <begin position="1"/>
        <end position="18"/>
    </location>
</feature>
<organism evidence="8">
    <name type="scientific">Aphanomyces astaci</name>
    <name type="common">Crayfish plague agent</name>
    <dbReference type="NCBI Taxonomy" id="112090"/>
    <lineage>
        <taxon>Eukaryota</taxon>
        <taxon>Sar</taxon>
        <taxon>Stramenopiles</taxon>
        <taxon>Oomycota</taxon>
        <taxon>Saprolegniomycetes</taxon>
        <taxon>Saprolegniales</taxon>
        <taxon>Verrucalvaceae</taxon>
        <taxon>Aphanomyces</taxon>
    </lineage>
</organism>
<dbReference type="Pfam" id="PF00246">
    <property type="entry name" value="Peptidase_M14"/>
    <property type="match status" value="1"/>
</dbReference>
<feature type="compositionally biased region" description="Basic and acidic residues" evidence="4">
    <location>
        <begin position="853"/>
        <end position="865"/>
    </location>
</feature>
<sequence length="948" mass="103502">MTRAILVLLPALCVLANASRLKSGHDVRRSVVEAHRDTAEVLLPSDDCTWKRIWRADISQQASSSDKESNASGHNTRADGSGFVIEVAQDWNGSYVSSHVVFSLEGATFPPQGKLVLRAQFPTGRGLRPVLKLVKHAKELVVVQGSSNHPTSLIVNPRVPGPTAAKAASSRLRLQDFPCLHESFASATHSFELSWDNHWLRWYVDGAFYAEAPHPTSFFTPDATYPLSVVVAVDVVGDIAPPPSSAAAAAAAFHVQDLLLLEQTSNTCTPVFVNPADCRQYSANPPRPPSSPLPPIRSGSLEGSMSLAQVYDFLNDAIPDLLSDMPHMWRNEVIGTSVEGRPIVALCLGLCHATSSPPQALYTGLHHSREPMSMMNLAFFIDHLVLGLRGHHPAITSLLWSRQLWFILVVNPDGYAYNEAHMPLHPDQSFAGQRKNRHPSTCGKAPDTGVDLNRNYDVCFSEDDVGSSDDVCGEDYRGPAAFSEPETRAVRDLVARHNFTTAFNYHSFGEYFNIPFACQPKGVPPPFAMTVFKALATDMTKLNGFKYGQSWKESNLYSVNGETSDWMWHAHGIFAMSPETGPRFDVGSFRGFWPSDPSLILAICEQLLHSNYVLAQSAGPEIELTMDKWTTIDMDNTDGGGGVAGVTLDITLWNHGLRSSSRAVEVVASVHLNGSQSSPVYSLPTLLHAADPHNAAVRLTMVVPNDNMTTSLPSRVYLVVRDGWTCSFYRISLGHAAADGAFQVWRPLVLPPCGTCASFGSDLSVHSDHVNCMTLHASLLHVTVSHTHIDDVDGNLTKYDDDMVDTVGVVTLRPNSMPEVAHHEKKALLLVSLIVLLGMVVGMIGLRHAKAKRSSDRDEYAKVSKTEAAADDNDEEEALDNMLDLSSPKSIPETPSSMMETGTQRRVRSPLREDQQGLLVKDNAVSRRVRSPPPPSTRGGSSNSHDEV</sequence>
<dbReference type="SUPFAM" id="SSF49899">
    <property type="entry name" value="Concanavalin A-like lectins/glucanases"/>
    <property type="match status" value="1"/>
</dbReference>
<dbReference type="AlphaFoldDB" id="W4GR93"/>
<dbReference type="SUPFAM" id="SSF53187">
    <property type="entry name" value="Zn-dependent exopeptidases"/>
    <property type="match status" value="1"/>
</dbReference>
<dbReference type="RefSeq" id="XP_009829266.1">
    <property type="nucleotide sequence ID" value="XM_009830964.1"/>
</dbReference>
<protein>
    <recommendedName>
        <fullName evidence="7">Peptidase M14 domain-containing protein</fullName>
    </recommendedName>
</protein>
<feature type="active site" description="Proton donor/acceptor" evidence="3">
    <location>
        <position position="579"/>
    </location>
</feature>
<evidence type="ECO:0000259" key="7">
    <source>
        <dbReference type="PROSITE" id="PS52035"/>
    </source>
</evidence>
<dbReference type="CDD" id="cd03859">
    <property type="entry name" value="M14_CPT"/>
    <property type="match status" value="1"/>
</dbReference>
<evidence type="ECO:0000256" key="5">
    <source>
        <dbReference type="SAM" id="Phobius"/>
    </source>
</evidence>
<dbReference type="GO" id="GO:0005615">
    <property type="term" value="C:extracellular space"/>
    <property type="evidence" value="ECO:0007669"/>
    <property type="project" value="TreeGrafter"/>
</dbReference>
<keyword evidence="5" id="KW-0472">Membrane</keyword>
<feature type="transmembrane region" description="Helical" evidence="5">
    <location>
        <begin position="827"/>
        <end position="846"/>
    </location>
</feature>
<evidence type="ECO:0000256" key="3">
    <source>
        <dbReference type="PROSITE-ProRule" id="PRU01379"/>
    </source>
</evidence>
<comment type="similarity">
    <text evidence="2 3">Belongs to the peptidase M14 family.</text>
</comment>
<proteinExistence type="inferred from homology"/>
<dbReference type="InterPro" id="IPR033810">
    <property type="entry name" value="Carboxypeptidase_T"/>
</dbReference>
<accession>W4GR93</accession>
<dbReference type="OrthoDB" id="3626597at2759"/>
<dbReference type="PANTHER" id="PTHR11705:SF119">
    <property type="entry name" value="OS02G0119300 PROTEIN"/>
    <property type="match status" value="1"/>
</dbReference>
<comment type="cofactor">
    <cofactor evidence="1">
        <name>Zn(2+)</name>
        <dbReference type="ChEBI" id="CHEBI:29105"/>
    </cofactor>
</comment>
<evidence type="ECO:0000256" key="2">
    <source>
        <dbReference type="ARBA" id="ARBA00005988"/>
    </source>
</evidence>
<feature type="compositionally biased region" description="Polar residues" evidence="4">
    <location>
        <begin position="887"/>
        <end position="904"/>
    </location>
</feature>
<dbReference type="GO" id="GO:0006508">
    <property type="term" value="P:proteolysis"/>
    <property type="evidence" value="ECO:0007669"/>
    <property type="project" value="InterPro"/>
</dbReference>
<dbReference type="SMART" id="SM00631">
    <property type="entry name" value="Zn_pept"/>
    <property type="match status" value="1"/>
</dbReference>
<feature type="chain" id="PRO_5004841420" description="Peptidase M14 domain-containing protein" evidence="6">
    <location>
        <begin position="19"/>
        <end position="948"/>
    </location>
</feature>
<dbReference type="InterPro" id="IPR000834">
    <property type="entry name" value="Peptidase_M14"/>
</dbReference>
<dbReference type="GeneID" id="20807935"/>
<feature type="compositionally biased region" description="Acidic residues" evidence="4">
    <location>
        <begin position="869"/>
        <end position="879"/>
    </location>
</feature>
<evidence type="ECO:0000256" key="4">
    <source>
        <dbReference type="SAM" id="MobiDB-lite"/>
    </source>
</evidence>